<keyword evidence="2" id="KW-1185">Reference proteome</keyword>
<proteinExistence type="predicted"/>
<name>A0ABV2PXX3_9GAMM</name>
<dbReference type="Pfam" id="PF10023">
    <property type="entry name" value="Aminopep"/>
    <property type="match status" value="1"/>
</dbReference>
<reference evidence="1 2" key="1">
    <citation type="submission" date="2024-06" db="EMBL/GenBank/DDBJ databases">
        <title>Sorghum-associated microbial communities from plants grown in Nebraska, USA.</title>
        <authorList>
            <person name="Schachtman D."/>
        </authorList>
    </citation>
    <scope>NUCLEOTIDE SEQUENCE [LARGE SCALE GENOMIC DNA]</scope>
    <source>
        <strain evidence="1 2">1757</strain>
    </source>
</reference>
<dbReference type="InterPro" id="IPR014553">
    <property type="entry name" value="Aminopept"/>
</dbReference>
<keyword evidence="1" id="KW-0031">Aminopeptidase</keyword>
<dbReference type="Proteomes" id="UP001549251">
    <property type="component" value="Unassembled WGS sequence"/>
</dbReference>
<sequence>MPGFVPSRTRIPRLIVIAAVGLLLCACSSLRYYAQAAHGQGELIVHRRAVSKLVRDPATDPELAARLRQAQQARRFASQRLALPDNRSYTGYVALDRPYVVWNVFATPRFSVQAVPQCFPVAGCVAYRGWFREADAKADAARLRARGDDVWIGGVPAYSTLGWFADPILSSMLRWDDDELDGTIFHELAHQLIYVKGDSAFNESFATFVQTEGLREWRRSCGLPPPDGHARAMGDGFTRQVLDLRTRLQTLYASGAGESAMEAGKQREIAAFRARYAQWRDRDWPNDHRYDAWVAMPINNARLLPFGLYDQWTPAFAVLFQRAGRRWPAFYASVRKLAREPKTQREQALQALLPQSP</sequence>
<dbReference type="RefSeq" id="WP_354550067.1">
    <property type="nucleotide sequence ID" value="NZ_JBEPSD010000002.1"/>
</dbReference>
<dbReference type="PIRSF" id="PIRSF029285">
    <property type="entry name" value="Aminopept"/>
    <property type="match status" value="1"/>
</dbReference>
<organism evidence="1 2">
    <name type="scientific">Rhodanobacter soli</name>
    <dbReference type="NCBI Taxonomy" id="590609"/>
    <lineage>
        <taxon>Bacteria</taxon>
        <taxon>Pseudomonadati</taxon>
        <taxon>Pseudomonadota</taxon>
        <taxon>Gammaproteobacteria</taxon>
        <taxon>Lysobacterales</taxon>
        <taxon>Rhodanobacteraceae</taxon>
        <taxon>Rhodanobacter</taxon>
    </lineage>
</organism>
<evidence type="ECO:0000313" key="2">
    <source>
        <dbReference type="Proteomes" id="UP001549251"/>
    </source>
</evidence>
<comment type="caution">
    <text evidence="1">The sequence shown here is derived from an EMBL/GenBank/DDBJ whole genome shotgun (WGS) entry which is preliminary data.</text>
</comment>
<accession>A0ABV2PXX3</accession>
<keyword evidence="1" id="KW-0378">Hydrolase</keyword>
<keyword evidence="1" id="KW-0645">Protease</keyword>
<dbReference type="GO" id="GO:0004177">
    <property type="term" value="F:aminopeptidase activity"/>
    <property type="evidence" value="ECO:0007669"/>
    <property type="project" value="UniProtKB-KW"/>
</dbReference>
<gene>
    <name evidence="1" type="ORF">ABIE04_002251</name>
</gene>
<evidence type="ECO:0000313" key="1">
    <source>
        <dbReference type="EMBL" id="MET4569890.1"/>
    </source>
</evidence>
<protein>
    <submittedName>
        <fullName evidence="1">Aminopeptidase</fullName>
    </submittedName>
</protein>
<dbReference type="EMBL" id="JBEPSD010000002">
    <property type="protein sequence ID" value="MET4569890.1"/>
    <property type="molecule type" value="Genomic_DNA"/>
</dbReference>